<dbReference type="PRINTS" id="PR01415">
    <property type="entry name" value="ANKYRIN"/>
</dbReference>
<dbReference type="PANTHER" id="PTHR24171:SF8">
    <property type="entry name" value="BRCA1-ASSOCIATED RING DOMAIN PROTEIN 1"/>
    <property type="match status" value="1"/>
</dbReference>
<evidence type="ECO:0000256" key="3">
    <source>
        <dbReference type="PROSITE-ProRule" id="PRU00023"/>
    </source>
</evidence>
<dbReference type="Pfam" id="PF12796">
    <property type="entry name" value="Ank_2"/>
    <property type="match status" value="1"/>
</dbReference>
<protein>
    <submittedName>
        <fullName evidence="4">Ankyrin repeat protein</fullName>
    </submittedName>
</protein>
<dbReference type="EMBL" id="ML978313">
    <property type="protein sequence ID" value="KAF2024010.1"/>
    <property type="molecule type" value="Genomic_DNA"/>
</dbReference>
<evidence type="ECO:0000256" key="1">
    <source>
        <dbReference type="ARBA" id="ARBA00022737"/>
    </source>
</evidence>
<dbReference type="InterPro" id="IPR036770">
    <property type="entry name" value="Ankyrin_rpt-contain_sf"/>
</dbReference>
<evidence type="ECO:0000313" key="5">
    <source>
        <dbReference type="Proteomes" id="UP000799777"/>
    </source>
</evidence>
<feature type="non-terminal residue" evidence="4">
    <location>
        <position position="1"/>
    </location>
</feature>
<feature type="repeat" description="ANK" evidence="3">
    <location>
        <begin position="71"/>
        <end position="99"/>
    </location>
</feature>
<dbReference type="PANTHER" id="PTHR24171">
    <property type="entry name" value="ANKYRIN REPEAT DOMAIN-CONTAINING PROTEIN 39-RELATED"/>
    <property type="match status" value="1"/>
</dbReference>
<dbReference type="GO" id="GO:0004842">
    <property type="term" value="F:ubiquitin-protein transferase activity"/>
    <property type="evidence" value="ECO:0007669"/>
    <property type="project" value="TreeGrafter"/>
</dbReference>
<dbReference type="PROSITE" id="PS50088">
    <property type="entry name" value="ANK_REPEAT"/>
    <property type="match status" value="2"/>
</dbReference>
<sequence>ARNNEARTPLHIAAKKGDVDLGKALLDHCAEIDAQDANGTTALAEVCHHGHAAFARMLLVAGAKAGQPVRSGHTSLHSACAQGHKAVVHLLLSSGADPNGWYIGDLSP</sequence>
<dbReference type="PROSITE" id="PS50297">
    <property type="entry name" value="ANK_REP_REGION"/>
    <property type="match status" value="2"/>
</dbReference>
<dbReference type="Gene3D" id="1.25.40.20">
    <property type="entry name" value="Ankyrin repeat-containing domain"/>
    <property type="match status" value="1"/>
</dbReference>
<accession>A0A9P4GXX4</accession>
<name>A0A9P4GXX4_9PLEO</name>
<proteinExistence type="predicted"/>
<dbReference type="SUPFAM" id="SSF48403">
    <property type="entry name" value="Ankyrin repeat"/>
    <property type="match status" value="1"/>
</dbReference>
<comment type="caution">
    <text evidence="4">The sequence shown here is derived from an EMBL/GenBank/DDBJ whole genome shotgun (WGS) entry which is preliminary data.</text>
</comment>
<keyword evidence="5" id="KW-1185">Reference proteome</keyword>
<dbReference type="GO" id="GO:0085020">
    <property type="term" value="P:protein K6-linked ubiquitination"/>
    <property type="evidence" value="ECO:0007669"/>
    <property type="project" value="TreeGrafter"/>
</dbReference>
<gene>
    <name evidence="4" type="ORF">EK21DRAFT_16416</name>
</gene>
<dbReference type="Proteomes" id="UP000799777">
    <property type="component" value="Unassembled WGS sequence"/>
</dbReference>
<dbReference type="InterPro" id="IPR002110">
    <property type="entry name" value="Ankyrin_rpt"/>
</dbReference>
<evidence type="ECO:0000256" key="2">
    <source>
        <dbReference type="ARBA" id="ARBA00023043"/>
    </source>
</evidence>
<dbReference type="AlphaFoldDB" id="A0A9P4GXX4"/>
<organism evidence="4 5">
    <name type="scientific">Setomelanomma holmii</name>
    <dbReference type="NCBI Taxonomy" id="210430"/>
    <lineage>
        <taxon>Eukaryota</taxon>
        <taxon>Fungi</taxon>
        <taxon>Dikarya</taxon>
        <taxon>Ascomycota</taxon>
        <taxon>Pezizomycotina</taxon>
        <taxon>Dothideomycetes</taxon>
        <taxon>Pleosporomycetidae</taxon>
        <taxon>Pleosporales</taxon>
        <taxon>Pleosporineae</taxon>
        <taxon>Phaeosphaeriaceae</taxon>
        <taxon>Setomelanomma</taxon>
    </lineage>
</organism>
<dbReference type="SMART" id="SM00248">
    <property type="entry name" value="ANK"/>
    <property type="match status" value="3"/>
</dbReference>
<feature type="repeat" description="ANK" evidence="3">
    <location>
        <begin position="5"/>
        <end position="37"/>
    </location>
</feature>
<feature type="non-terminal residue" evidence="4">
    <location>
        <position position="108"/>
    </location>
</feature>
<reference evidence="4" key="1">
    <citation type="journal article" date="2020" name="Stud. Mycol.">
        <title>101 Dothideomycetes genomes: a test case for predicting lifestyles and emergence of pathogens.</title>
        <authorList>
            <person name="Haridas S."/>
            <person name="Albert R."/>
            <person name="Binder M."/>
            <person name="Bloem J."/>
            <person name="Labutti K."/>
            <person name="Salamov A."/>
            <person name="Andreopoulos B."/>
            <person name="Baker S."/>
            <person name="Barry K."/>
            <person name="Bills G."/>
            <person name="Bluhm B."/>
            <person name="Cannon C."/>
            <person name="Castanera R."/>
            <person name="Culley D."/>
            <person name="Daum C."/>
            <person name="Ezra D."/>
            <person name="Gonzalez J."/>
            <person name="Henrissat B."/>
            <person name="Kuo A."/>
            <person name="Liang C."/>
            <person name="Lipzen A."/>
            <person name="Lutzoni F."/>
            <person name="Magnuson J."/>
            <person name="Mondo S."/>
            <person name="Nolan M."/>
            <person name="Ohm R."/>
            <person name="Pangilinan J."/>
            <person name="Park H.-J."/>
            <person name="Ramirez L."/>
            <person name="Alfaro M."/>
            <person name="Sun H."/>
            <person name="Tritt A."/>
            <person name="Yoshinaga Y."/>
            <person name="Zwiers L.-H."/>
            <person name="Turgeon B."/>
            <person name="Goodwin S."/>
            <person name="Spatafora J."/>
            <person name="Crous P."/>
            <person name="Grigoriev I."/>
        </authorList>
    </citation>
    <scope>NUCLEOTIDE SEQUENCE</scope>
    <source>
        <strain evidence="4">CBS 110217</strain>
    </source>
</reference>
<keyword evidence="2 3" id="KW-0040">ANK repeat</keyword>
<dbReference type="OrthoDB" id="426293at2759"/>
<keyword evidence="1" id="KW-0677">Repeat</keyword>
<evidence type="ECO:0000313" key="4">
    <source>
        <dbReference type="EMBL" id="KAF2024010.1"/>
    </source>
</evidence>